<dbReference type="GO" id="GO:0005886">
    <property type="term" value="C:plasma membrane"/>
    <property type="evidence" value="ECO:0007669"/>
    <property type="project" value="UniProtKB-SubCell"/>
</dbReference>
<proteinExistence type="inferred from homology"/>
<evidence type="ECO:0000256" key="9">
    <source>
        <dbReference type="ARBA" id="ARBA00022748"/>
    </source>
</evidence>
<evidence type="ECO:0000313" key="14">
    <source>
        <dbReference type="Proteomes" id="UP000679284"/>
    </source>
</evidence>
<evidence type="ECO:0000256" key="5">
    <source>
        <dbReference type="ARBA" id="ARBA00022448"/>
    </source>
</evidence>
<evidence type="ECO:0000256" key="7">
    <source>
        <dbReference type="ARBA" id="ARBA00022519"/>
    </source>
</evidence>
<keyword evidence="8 12" id="KW-0812">Transmembrane</keyword>
<evidence type="ECO:0000256" key="2">
    <source>
        <dbReference type="ARBA" id="ARBA00004377"/>
    </source>
</evidence>
<keyword evidence="11 12" id="KW-0472">Membrane</keyword>
<dbReference type="Proteomes" id="UP000679284">
    <property type="component" value="Chromosome"/>
</dbReference>
<comment type="subcellular location">
    <subcellularLocation>
        <location evidence="2 12">Cell inner membrane</location>
        <topology evidence="2 12">Single-pass membrane protein</topology>
    </subcellularLocation>
</comment>
<evidence type="ECO:0000256" key="4">
    <source>
        <dbReference type="ARBA" id="ARBA00016461"/>
    </source>
</evidence>
<gene>
    <name evidence="13" type="primary">ccmD</name>
    <name evidence="13" type="ORF">GR316_03485</name>
</gene>
<feature type="transmembrane region" description="Helical" evidence="12">
    <location>
        <begin position="6"/>
        <end position="32"/>
    </location>
</feature>
<keyword evidence="6 12" id="KW-1003">Cell membrane</keyword>
<dbReference type="Pfam" id="PF04995">
    <property type="entry name" value="CcmD"/>
    <property type="match status" value="1"/>
</dbReference>
<evidence type="ECO:0000256" key="12">
    <source>
        <dbReference type="RuleBase" id="RU363101"/>
    </source>
</evidence>
<evidence type="ECO:0000256" key="3">
    <source>
        <dbReference type="ARBA" id="ARBA00008741"/>
    </source>
</evidence>
<evidence type="ECO:0000256" key="6">
    <source>
        <dbReference type="ARBA" id="ARBA00022475"/>
    </source>
</evidence>
<evidence type="ECO:0000256" key="8">
    <source>
        <dbReference type="ARBA" id="ARBA00022692"/>
    </source>
</evidence>
<reference evidence="13" key="1">
    <citation type="submission" date="2020-01" db="EMBL/GenBank/DDBJ databases">
        <authorList>
            <person name="Yang Y."/>
            <person name="Kwon Y.M."/>
        </authorList>
    </citation>
    <scope>NUCLEOTIDE SEQUENCE</scope>
    <source>
        <strain evidence="13">PG104</strain>
    </source>
</reference>
<evidence type="ECO:0000256" key="10">
    <source>
        <dbReference type="ARBA" id="ARBA00022989"/>
    </source>
</evidence>
<accession>A0A8J8MU97</accession>
<evidence type="ECO:0000256" key="11">
    <source>
        <dbReference type="ARBA" id="ARBA00023136"/>
    </source>
</evidence>
<keyword evidence="14" id="KW-1185">Reference proteome</keyword>
<organism evidence="13 14">
    <name type="scientific">Falsirhodobacter algicola</name>
    <dbReference type="NCBI Taxonomy" id="2692330"/>
    <lineage>
        <taxon>Bacteria</taxon>
        <taxon>Pseudomonadati</taxon>
        <taxon>Pseudomonadota</taxon>
        <taxon>Alphaproteobacteria</taxon>
        <taxon>Rhodobacterales</taxon>
        <taxon>Paracoccaceae</taxon>
        <taxon>Falsirhodobacter</taxon>
    </lineage>
</organism>
<dbReference type="EMBL" id="CP047289">
    <property type="protein sequence ID" value="QUS36870.1"/>
    <property type="molecule type" value="Genomic_DNA"/>
</dbReference>
<evidence type="ECO:0000313" key="13">
    <source>
        <dbReference type="EMBL" id="QUS36870.1"/>
    </source>
</evidence>
<comment type="similarity">
    <text evidence="3 12">Belongs to the CcmD/CycX/HelD family.</text>
</comment>
<protein>
    <recommendedName>
        <fullName evidence="4 12">Heme exporter protein D</fullName>
    </recommendedName>
</protein>
<dbReference type="NCBIfam" id="TIGR03141">
    <property type="entry name" value="cytochro_ccmD"/>
    <property type="match status" value="1"/>
</dbReference>
<sequence length="50" mass="5587">MMPDLGRYAMAVLAAYGATIVLIGGLVGLSLWRSARIRRQLEAVERRMPR</sequence>
<comment type="function">
    <text evidence="1 12">Required for the export of heme to the periplasm for the biogenesis of c-type cytochromes.</text>
</comment>
<keyword evidence="7 12" id="KW-0997">Cell inner membrane</keyword>
<keyword evidence="5 12" id="KW-0813">Transport</keyword>
<keyword evidence="9 12" id="KW-0201">Cytochrome c-type biogenesis</keyword>
<dbReference type="AlphaFoldDB" id="A0A8J8MU97"/>
<dbReference type="GO" id="GO:0017004">
    <property type="term" value="P:cytochrome complex assembly"/>
    <property type="evidence" value="ECO:0007669"/>
    <property type="project" value="UniProtKB-KW"/>
</dbReference>
<dbReference type="KEGG" id="fap:GR316_03485"/>
<dbReference type="GO" id="GO:0015886">
    <property type="term" value="P:heme transport"/>
    <property type="evidence" value="ECO:0007669"/>
    <property type="project" value="InterPro"/>
</dbReference>
<keyword evidence="10 12" id="KW-1133">Transmembrane helix</keyword>
<name>A0A8J8MU97_9RHOB</name>
<dbReference type="InterPro" id="IPR007078">
    <property type="entry name" value="Haem_export_protD_CcmD"/>
</dbReference>
<evidence type="ECO:0000256" key="1">
    <source>
        <dbReference type="ARBA" id="ARBA00002442"/>
    </source>
</evidence>